<keyword evidence="1" id="KW-1133">Transmembrane helix</keyword>
<dbReference type="EMBL" id="OMOR01000001">
    <property type="protein sequence ID" value="SPH20724.1"/>
    <property type="molecule type" value="Genomic_DNA"/>
</dbReference>
<dbReference type="Pfam" id="PF11750">
    <property type="entry name" value="DUF3307"/>
    <property type="match status" value="1"/>
</dbReference>
<dbReference type="Proteomes" id="UP000244880">
    <property type="component" value="Unassembled WGS sequence"/>
</dbReference>
<reference evidence="2 3" key="1">
    <citation type="submission" date="2018-03" db="EMBL/GenBank/DDBJ databases">
        <authorList>
            <person name="Keele B.F."/>
        </authorList>
    </citation>
    <scope>NUCLEOTIDE SEQUENCE [LARGE SCALE GENOMIC DNA]</scope>
    <source>
        <strain evidence="2 3">CECT 8599</strain>
    </source>
</reference>
<evidence type="ECO:0000256" key="1">
    <source>
        <dbReference type="SAM" id="Phobius"/>
    </source>
</evidence>
<organism evidence="2 3">
    <name type="scientific">Ascidiaceihabitans donghaensis</name>
    <dbReference type="NCBI Taxonomy" id="1510460"/>
    <lineage>
        <taxon>Bacteria</taxon>
        <taxon>Pseudomonadati</taxon>
        <taxon>Pseudomonadota</taxon>
        <taxon>Alphaproteobacteria</taxon>
        <taxon>Rhodobacterales</taxon>
        <taxon>Paracoccaceae</taxon>
        <taxon>Ascidiaceihabitans</taxon>
    </lineage>
</organism>
<evidence type="ECO:0000313" key="2">
    <source>
        <dbReference type="EMBL" id="SPH20724.1"/>
    </source>
</evidence>
<keyword evidence="1" id="KW-0812">Transmembrane</keyword>
<name>A0A2R8BCC5_9RHOB</name>
<dbReference type="AlphaFoldDB" id="A0A2R8BCC5"/>
<feature type="transmembrane region" description="Helical" evidence="1">
    <location>
        <begin position="45"/>
        <end position="77"/>
    </location>
</feature>
<proteinExistence type="predicted"/>
<dbReference type="InterPro" id="IPR021737">
    <property type="entry name" value="Phage_phiKZ_Orf197"/>
</dbReference>
<keyword evidence="1" id="KW-0472">Membrane</keyword>
<sequence length="128" mass="14467">MDQITLMLVMLALFQVKHLFADFYLQTPKMLSAGATYVHAGRAQHALVHIVGSFLVLLPFGLLAGLSWGLVVGLLALEWVLHYHIDFGKGWWSKRTAFTTTDAGYWRAFGVDQLAHQWTYIAMVWMAV</sequence>
<gene>
    <name evidence="2" type="ORF">ASD8599_01464</name>
</gene>
<evidence type="ECO:0000313" key="3">
    <source>
        <dbReference type="Proteomes" id="UP000244880"/>
    </source>
</evidence>
<dbReference type="RefSeq" id="WP_306418871.1">
    <property type="nucleotide sequence ID" value="NZ_OMOR01000001.1"/>
</dbReference>
<evidence type="ECO:0008006" key="4">
    <source>
        <dbReference type="Google" id="ProtNLM"/>
    </source>
</evidence>
<protein>
    <recommendedName>
        <fullName evidence="4">DUF3307 domain-containing protein</fullName>
    </recommendedName>
</protein>
<keyword evidence="3" id="KW-1185">Reference proteome</keyword>
<accession>A0A2R8BCC5</accession>